<evidence type="ECO:0000256" key="4">
    <source>
        <dbReference type="SAM" id="MobiDB-lite"/>
    </source>
</evidence>
<dbReference type="InterPro" id="IPR036736">
    <property type="entry name" value="ACP-like_sf"/>
</dbReference>
<protein>
    <recommendedName>
        <fullName evidence="9">Carrier domain-containing protein</fullName>
    </recommendedName>
</protein>
<dbReference type="InterPro" id="IPR009081">
    <property type="entry name" value="PP-bd_ACP"/>
</dbReference>
<evidence type="ECO:0000259" key="5">
    <source>
        <dbReference type="PROSITE" id="PS50075"/>
    </source>
</evidence>
<keyword evidence="8" id="KW-1185">Reference proteome</keyword>
<comment type="caution">
    <text evidence="7">The sequence shown here is derived from an EMBL/GenBank/DDBJ whole genome shotgun (WGS) entry which is preliminary data.</text>
</comment>
<evidence type="ECO:0000256" key="1">
    <source>
        <dbReference type="ARBA" id="ARBA00022450"/>
    </source>
</evidence>
<sequence>MTSVPHPVGDRPAPIAVIGMSCRVPGAEDPAHFWLNLVGGVDSVGAVPPHRWTDRAHGAATAGTPANSAAAAAARENAAAAAGSAVPAARRGGFVDDVEGFDAGFFGISPREARTMDPQQRLLLELAWEALEDAAMPAAEVHGSRWGVFVGASADDFRLTYLTSGALDRFGHTGSSRCMLANRVSHHFGFRGPSEVVDTGQSSSLAAVHRALTALRTGECEAAVVAGVHLNLLQRVTDQIDLWGGLSRDGHCRTFDARADGYVRGEGGGCVVLKPLDAALRDGDPVQCVVLAGATSNDAGRGGLTVPSADAQYEAMTAAHAAAGVTPDDIVYIELHGTGTPVGDPVEARAVGAAVGRGRPQGSPVRVGSVKTNIGHLESAAGMAGFLKACLMLRYGQLPPTLHHSAGNPAIAFRELNIEVVTRLENRPFGDGEAVGVSSFGMGGTNVHVILGPAPAAARERLDDTEEEPTVWCLSGRTPQAVRELAAALLDHPFPTGRPPVGAVAEALVRRTHWEHRAAVVGAGWTHLREGLAKVAAGHGFAVPADWLTAAGADGVRCVESASAYVHGGDSASVRALVGDRPRRALGLPTYRFSRETFPLPGGTAPAAPEPDVPPAPVRDVPPAPVRAASTGPEPPPRSGQPPCSGSGNAPAGAAGPETEAAPKTAAAPTAVVVAETEAGPETGEAGPAALFRVTWLRTAPGADREWLVRSVLERELAVVLGGSVPRLDPDLSFTDQGIDSMSLIEFLDRIVDATALDLSETVLFDHPTLSELAQRVDKEMESEHG</sequence>
<dbReference type="InterPro" id="IPR016039">
    <property type="entry name" value="Thiolase-like"/>
</dbReference>
<keyword evidence="1" id="KW-0596">Phosphopantetheine</keyword>
<dbReference type="PROSITE" id="PS52004">
    <property type="entry name" value="KS3_2"/>
    <property type="match status" value="1"/>
</dbReference>
<evidence type="ECO:0000256" key="3">
    <source>
        <dbReference type="ARBA" id="ARBA00022679"/>
    </source>
</evidence>
<dbReference type="PROSITE" id="PS50075">
    <property type="entry name" value="CARRIER"/>
    <property type="match status" value="1"/>
</dbReference>
<evidence type="ECO:0008006" key="9">
    <source>
        <dbReference type="Google" id="ProtNLM"/>
    </source>
</evidence>
<accession>A0ABN3MN73</accession>
<dbReference type="RefSeq" id="WP_344363521.1">
    <property type="nucleotide sequence ID" value="NZ_BAAASR010000022.1"/>
</dbReference>
<dbReference type="SMART" id="SM00825">
    <property type="entry name" value="PKS_KS"/>
    <property type="match status" value="1"/>
</dbReference>
<dbReference type="InterPro" id="IPR020841">
    <property type="entry name" value="PKS_Beta-ketoAc_synthase_dom"/>
</dbReference>
<dbReference type="PANTHER" id="PTHR43775:SF37">
    <property type="entry name" value="SI:DKEY-61P9.11"/>
    <property type="match status" value="1"/>
</dbReference>
<dbReference type="InterPro" id="IPR014030">
    <property type="entry name" value="Ketoacyl_synth_N"/>
</dbReference>
<dbReference type="SUPFAM" id="SSF47336">
    <property type="entry name" value="ACP-like"/>
    <property type="match status" value="1"/>
</dbReference>
<keyword evidence="3" id="KW-0808">Transferase</keyword>
<evidence type="ECO:0000313" key="7">
    <source>
        <dbReference type="EMBL" id="GAA2505152.1"/>
    </source>
</evidence>
<feature type="domain" description="Carrier" evidence="5">
    <location>
        <begin position="703"/>
        <end position="781"/>
    </location>
</feature>
<dbReference type="Pfam" id="PF16197">
    <property type="entry name" value="KAsynt_C_assoc"/>
    <property type="match status" value="1"/>
</dbReference>
<feature type="compositionally biased region" description="Low complexity" evidence="4">
    <location>
        <begin position="641"/>
        <end position="669"/>
    </location>
</feature>
<gene>
    <name evidence="7" type="ORF">GCM10010393_42290</name>
</gene>
<organism evidence="7 8">
    <name type="scientific">Streptomyces gobitricini</name>
    <dbReference type="NCBI Taxonomy" id="68211"/>
    <lineage>
        <taxon>Bacteria</taxon>
        <taxon>Bacillati</taxon>
        <taxon>Actinomycetota</taxon>
        <taxon>Actinomycetes</taxon>
        <taxon>Kitasatosporales</taxon>
        <taxon>Streptomycetaceae</taxon>
        <taxon>Streptomyces</taxon>
    </lineage>
</organism>
<dbReference type="InterPro" id="IPR014031">
    <property type="entry name" value="Ketoacyl_synth_C"/>
</dbReference>
<dbReference type="SMART" id="SM00823">
    <property type="entry name" value="PKS_PP"/>
    <property type="match status" value="1"/>
</dbReference>
<dbReference type="SMART" id="SM01294">
    <property type="entry name" value="PKS_PP_betabranch"/>
    <property type="match status" value="1"/>
</dbReference>
<dbReference type="Gene3D" id="1.10.1200.10">
    <property type="entry name" value="ACP-like"/>
    <property type="match status" value="1"/>
</dbReference>
<proteinExistence type="predicted"/>
<dbReference type="Proteomes" id="UP001499942">
    <property type="component" value="Unassembled WGS sequence"/>
</dbReference>
<feature type="domain" description="Ketosynthase family 3 (KS3)" evidence="6">
    <location>
        <begin position="12"/>
        <end position="453"/>
    </location>
</feature>
<evidence type="ECO:0000313" key="8">
    <source>
        <dbReference type="Proteomes" id="UP001499942"/>
    </source>
</evidence>
<dbReference type="CDD" id="cd00833">
    <property type="entry name" value="PKS"/>
    <property type="match status" value="1"/>
</dbReference>
<dbReference type="Gene3D" id="3.30.70.3290">
    <property type="match status" value="1"/>
</dbReference>
<dbReference type="Gene3D" id="3.40.47.10">
    <property type="match status" value="1"/>
</dbReference>
<feature type="region of interest" description="Disordered" evidence="4">
    <location>
        <begin position="597"/>
        <end position="669"/>
    </location>
</feature>
<dbReference type="InterPro" id="IPR050091">
    <property type="entry name" value="PKS_NRPS_Biosynth_Enz"/>
</dbReference>
<dbReference type="SUPFAM" id="SSF53901">
    <property type="entry name" value="Thiolase-like"/>
    <property type="match status" value="1"/>
</dbReference>
<dbReference type="InterPro" id="IPR020806">
    <property type="entry name" value="PKS_PP-bd"/>
</dbReference>
<dbReference type="Pfam" id="PF00550">
    <property type="entry name" value="PP-binding"/>
    <property type="match status" value="1"/>
</dbReference>
<dbReference type="EMBL" id="BAAASR010000022">
    <property type="protein sequence ID" value="GAA2505152.1"/>
    <property type="molecule type" value="Genomic_DNA"/>
</dbReference>
<dbReference type="PANTHER" id="PTHR43775">
    <property type="entry name" value="FATTY ACID SYNTHASE"/>
    <property type="match status" value="1"/>
</dbReference>
<evidence type="ECO:0000256" key="2">
    <source>
        <dbReference type="ARBA" id="ARBA00022553"/>
    </source>
</evidence>
<feature type="compositionally biased region" description="Pro residues" evidence="4">
    <location>
        <begin position="608"/>
        <end position="625"/>
    </location>
</feature>
<reference evidence="7 8" key="1">
    <citation type="journal article" date="2019" name="Int. J. Syst. Evol. Microbiol.">
        <title>The Global Catalogue of Microorganisms (GCM) 10K type strain sequencing project: providing services to taxonomists for standard genome sequencing and annotation.</title>
        <authorList>
            <consortium name="The Broad Institute Genomics Platform"/>
            <consortium name="The Broad Institute Genome Sequencing Center for Infectious Disease"/>
            <person name="Wu L."/>
            <person name="Ma J."/>
        </authorList>
    </citation>
    <scope>NUCLEOTIDE SEQUENCE [LARGE SCALE GENOMIC DNA]</scope>
    <source>
        <strain evidence="7 8">JCM 5062</strain>
    </source>
</reference>
<keyword evidence="2" id="KW-0597">Phosphoprotein</keyword>
<dbReference type="Pfam" id="PF00109">
    <property type="entry name" value="ketoacyl-synt"/>
    <property type="match status" value="1"/>
</dbReference>
<dbReference type="InterPro" id="IPR032821">
    <property type="entry name" value="PKS_assoc"/>
</dbReference>
<name>A0ABN3MN73_9ACTN</name>
<dbReference type="Pfam" id="PF02801">
    <property type="entry name" value="Ketoacyl-synt_C"/>
    <property type="match status" value="1"/>
</dbReference>
<evidence type="ECO:0000259" key="6">
    <source>
        <dbReference type="PROSITE" id="PS52004"/>
    </source>
</evidence>